<gene>
    <name evidence="3" type="ORF">CTheo_2250</name>
</gene>
<dbReference type="EMBL" id="SSOP01000022">
    <property type="protein sequence ID" value="KAB5594320.1"/>
    <property type="molecule type" value="Genomic_DNA"/>
</dbReference>
<accession>A0A5N5QRE6</accession>
<evidence type="ECO:0008006" key="5">
    <source>
        <dbReference type="Google" id="ProtNLM"/>
    </source>
</evidence>
<evidence type="ECO:0000256" key="2">
    <source>
        <dbReference type="SAM" id="Phobius"/>
    </source>
</evidence>
<feature type="transmembrane region" description="Helical" evidence="2">
    <location>
        <begin position="195"/>
        <end position="218"/>
    </location>
</feature>
<evidence type="ECO:0000313" key="3">
    <source>
        <dbReference type="EMBL" id="KAB5594320.1"/>
    </source>
</evidence>
<feature type="region of interest" description="Disordered" evidence="1">
    <location>
        <begin position="428"/>
        <end position="477"/>
    </location>
</feature>
<feature type="region of interest" description="Disordered" evidence="1">
    <location>
        <begin position="651"/>
        <end position="837"/>
    </location>
</feature>
<proteinExistence type="predicted"/>
<dbReference type="AlphaFoldDB" id="A0A5N5QRE6"/>
<keyword evidence="2" id="KW-1133">Transmembrane helix</keyword>
<feature type="compositionally biased region" description="Low complexity" evidence="1">
    <location>
        <begin position="432"/>
        <end position="441"/>
    </location>
</feature>
<evidence type="ECO:0000313" key="4">
    <source>
        <dbReference type="Proteomes" id="UP000383932"/>
    </source>
</evidence>
<feature type="transmembrane region" description="Helical" evidence="2">
    <location>
        <begin position="230"/>
        <end position="249"/>
    </location>
</feature>
<feature type="transmembrane region" description="Helical" evidence="2">
    <location>
        <begin position="554"/>
        <end position="574"/>
    </location>
</feature>
<sequence>MSQNIRVITTYQFVCPITSNGVVSTTTLPIGASAIPRALPDSQSVSATTTIAGNVGAGATPTASLTTSLPHGSMPISGTPVTTTMLTTLSNGEVSSVVATMLPPLTTATRTVGIVPFTTTLTINIFPTPRPADLDAYLPAYDAMADGSLITPLYNQSAMHEQMRIFVTGALLMLFIRNIFTSIDYLRRTSSRDRTLFWLLLFSQMWGPVRFIPIAAGFFNRSTSCRAIQIISYIAMEASYSILVTFILGMKAYRCLKRSKIVLAVIGALQLAAYIVFLIGLPTTGVSRDLSGDCMNTGRAPFITLATVLQFLESGFIFGCFLYAVIKSSRRTATQGRMSIALSSAVGTTPSIHAAGQQHKGEAALTPSILNEKRGWWDYVPDNHVGVGVGEPGGPGFISSKHSITNQETPNDTLTEPVEPWRTRIVSTIWKSTGTPTTSSPPISPGTGAGLAPRKSSVHASEPIPHPNRSAFRAIPERQSTIAETSTDRMPDLALVDSRTGLATGVESSRSGNRTRSRGKSNGATKSFTERQTFSGMMRIPKMILLKSVMRDELFYTAIIALSCVVSTIGLVLGAAQNKVMFAGSTWLEINWAIVSLLVMRSYAQVIARQERDAVLQDPSAWNVAIRTEDGLGRSPFLRRGAMDYGFARAQRGPPSVLSRRSDISSQAFYPSPRRRPNTLSMSDYGSAIERARRADDSRQPTGPPPEADLDDPFADFERIVEMPRVRDREPGSPVPSSIGGVRMWDEEDDPRPSDSISQAPKLRRMTRSPPIVPRRGATDYSTDIGTSSIIGILPPKSINRGPPSTHEGGSRDSSAYDPSFIEDSPDTPIGPRMTHS</sequence>
<keyword evidence="4" id="KW-1185">Reference proteome</keyword>
<keyword evidence="2" id="KW-0472">Membrane</keyword>
<feature type="compositionally biased region" description="Basic and acidic residues" evidence="1">
    <location>
        <begin position="716"/>
        <end position="731"/>
    </location>
</feature>
<feature type="region of interest" description="Disordered" evidence="1">
    <location>
        <begin position="504"/>
        <end position="527"/>
    </location>
</feature>
<organism evidence="3 4">
    <name type="scientific">Ceratobasidium theobromae</name>
    <dbReference type="NCBI Taxonomy" id="1582974"/>
    <lineage>
        <taxon>Eukaryota</taxon>
        <taxon>Fungi</taxon>
        <taxon>Dikarya</taxon>
        <taxon>Basidiomycota</taxon>
        <taxon>Agaricomycotina</taxon>
        <taxon>Agaricomycetes</taxon>
        <taxon>Cantharellales</taxon>
        <taxon>Ceratobasidiaceae</taxon>
        <taxon>Ceratobasidium</taxon>
    </lineage>
</organism>
<dbReference type="Proteomes" id="UP000383932">
    <property type="component" value="Unassembled WGS sequence"/>
</dbReference>
<feature type="compositionally biased region" description="Basic and acidic residues" evidence="1">
    <location>
        <begin position="690"/>
        <end position="699"/>
    </location>
</feature>
<feature type="transmembrane region" description="Helical" evidence="2">
    <location>
        <begin position="261"/>
        <end position="282"/>
    </location>
</feature>
<name>A0A5N5QRE6_9AGAM</name>
<feature type="compositionally biased region" description="Low complexity" evidence="1">
    <location>
        <begin position="779"/>
        <end position="793"/>
    </location>
</feature>
<keyword evidence="2" id="KW-0812">Transmembrane</keyword>
<comment type="caution">
    <text evidence="3">The sequence shown here is derived from an EMBL/GenBank/DDBJ whole genome shotgun (WGS) entry which is preliminary data.</text>
</comment>
<protein>
    <recommendedName>
        <fullName evidence="5">Transmembrane protein</fullName>
    </recommendedName>
</protein>
<dbReference type="OrthoDB" id="3267487at2759"/>
<feature type="transmembrane region" description="Helical" evidence="2">
    <location>
        <begin position="302"/>
        <end position="326"/>
    </location>
</feature>
<evidence type="ECO:0000256" key="1">
    <source>
        <dbReference type="SAM" id="MobiDB-lite"/>
    </source>
</evidence>
<reference evidence="3 4" key="1">
    <citation type="journal article" date="2019" name="Fungal Biol. Biotechnol.">
        <title>Draft genome sequence of fastidious pathogen Ceratobasidium theobromae, which causes vascular-streak dieback in Theobroma cacao.</title>
        <authorList>
            <person name="Ali S.S."/>
            <person name="Asman A."/>
            <person name="Shao J."/>
            <person name="Firmansyah A.P."/>
            <person name="Susilo A.W."/>
            <person name="Rosmana A."/>
            <person name="McMahon P."/>
            <person name="Junaid M."/>
            <person name="Guest D."/>
            <person name="Kheng T.Y."/>
            <person name="Meinhardt L.W."/>
            <person name="Bailey B.A."/>
        </authorList>
    </citation>
    <scope>NUCLEOTIDE SEQUENCE [LARGE SCALE GENOMIC DNA]</scope>
    <source>
        <strain evidence="3 4">CT2</strain>
    </source>
</reference>